<feature type="region of interest" description="Disordered" evidence="1">
    <location>
        <begin position="56"/>
        <end position="79"/>
    </location>
</feature>
<dbReference type="Proteomes" id="UP000821853">
    <property type="component" value="Chromosome 1"/>
</dbReference>
<feature type="compositionally biased region" description="Acidic residues" evidence="1">
    <location>
        <begin position="64"/>
        <end position="79"/>
    </location>
</feature>
<organism evidence="2 3">
    <name type="scientific">Haemaphysalis longicornis</name>
    <name type="common">Bush tick</name>
    <dbReference type="NCBI Taxonomy" id="44386"/>
    <lineage>
        <taxon>Eukaryota</taxon>
        <taxon>Metazoa</taxon>
        <taxon>Ecdysozoa</taxon>
        <taxon>Arthropoda</taxon>
        <taxon>Chelicerata</taxon>
        <taxon>Arachnida</taxon>
        <taxon>Acari</taxon>
        <taxon>Parasitiformes</taxon>
        <taxon>Ixodida</taxon>
        <taxon>Ixodoidea</taxon>
        <taxon>Ixodidae</taxon>
        <taxon>Haemaphysalinae</taxon>
        <taxon>Haemaphysalis</taxon>
    </lineage>
</organism>
<evidence type="ECO:0000256" key="1">
    <source>
        <dbReference type="SAM" id="MobiDB-lite"/>
    </source>
</evidence>
<sequence>MTEGVHLKRCLLLKTVYESGLVTKRDMYLLEYLAETPLYKFNNVTIDWAKFDRVPEIPPPPDAIEGEADGREEEDEDDI</sequence>
<name>A0A9J6FF41_HAELO</name>
<reference evidence="2 3" key="1">
    <citation type="journal article" date="2020" name="Cell">
        <title>Large-Scale Comparative Analyses of Tick Genomes Elucidate Their Genetic Diversity and Vector Capacities.</title>
        <authorList>
            <consortium name="Tick Genome and Microbiome Consortium (TIGMIC)"/>
            <person name="Jia N."/>
            <person name="Wang J."/>
            <person name="Shi W."/>
            <person name="Du L."/>
            <person name="Sun Y."/>
            <person name="Zhan W."/>
            <person name="Jiang J.F."/>
            <person name="Wang Q."/>
            <person name="Zhang B."/>
            <person name="Ji P."/>
            <person name="Bell-Sakyi L."/>
            <person name="Cui X.M."/>
            <person name="Yuan T.T."/>
            <person name="Jiang B.G."/>
            <person name="Yang W.F."/>
            <person name="Lam T.T."/>
            <person name="Chang Q.C."/>
            <person name="Ding S.J."/>
            <person name="Wang X.J."/>
            <person name="Zhu J.G."/>
            <person name="Ruan X.D."/>
            <person name="Zhao L."/>
            <person name="Wei J.T."/>
            <person name="Ye R.Z."/>
            <person name="Que T.C."/>
            <person name="Du C.H."/>
            <person name="Zhou Y.H."/>
            <person name="Cheng J.X."/>
            <person name="Dai P.F."/>
            <person name="Guo W.B."/>
            <person name="Han X.H."/>
            <person name="Huang E.J."/>
            <person name="Li L.F."/>
            <person name="Wei W."/>
            <person name="Gao Y.C."/>
            <person name="Liu J.Z."/>
            <person name="Shao H.Z."/>
            <person name="Wang X."/>
            <person name="Wang C.C."/>
            <person name="Yang T.C."/>
            <person name="Huo Q.B."/>
            <person name="Li W."/>
            <person name="Chen H.Y."/>
            <person name="Chen S.E."/>
            <person name="Zhou L.G."/>
            <person name="Ni X.B."/>
            <person name="Tian J.H."/>
            <person name="Sheng Y."/>
            <person name="Liu T."/>
            <person name="Pan Y.S."/>
            <person name="Xia L.Y."/>
            <person name="Li J."/>
            <person name="Zhao F."/>
            <person name="Cao W.C."/>
        </authorList>
    </citation>
    <scope>NUCLEOTIDE SEQUENCE [LARGE SCALE GENOMIC DNA]</scope>
    <source>
        <strain evidence="2">HaeL-2018</strain>
    </source>
</reference>
<accession>A0A9J6FF41</accession>
<dbReference type="VEuPathDB" id="VectorBase:HLOH_043233"/>
<proteinExistence type="predicted"/>
<protein>
    <submittedName>
        <fullName evidence="2">Uncharacterized protein</fullName>
    </submittedName>
</protein>
<evidence type="ECO:0000313" key="3">
    <source>
        <dbReference type="Proteomes" id="UP000821853"/>
    </source>
</evidence>
<keyword evidence="3" id="KW-1185">Reference proteome</keyword>
<gene>
    <name evidence="2" type="ORF">HPB48_007041</name>
</gene>
<evidence type="ECO:0000313" key="2">
    <source>
        <dbReference type="EMBL" id="KAH9360960.1"/>
    </source>
</evidence>
<dbReference type="EMBL" id="JABSTR010000001">
    <property type="protein sequence ID" value="KAH9360960.1"/>
    <property type="molecule type" value="Genomic_DNA"/>
</dbReference>
<dbReference type="AlphaFoldDB" id="A0A9J6FF41"/>
<comment type="caution">
    <text evidence="2">The sequence shown here is derived from an EMBL/GenBank/DDBJ whole genome shotgun (WGS) entry which is preliminary data.</text>
</comment>